<evidence type="ECO:0000313" key="3">
    <source>
        <dbReference type="EMBL" id="GAA2459265.1"/>
    </source>
</evidence>
<dbReference type="SMART" id="SM01043">
    <property type="entry name" value="BTAD"/>
    <property type="match status" value="1"/>
</dbReference>
<accession>A0ABN3KJQ6</accession>
<dbReference type="Gene3D" id="1.10.10.10">
    <property type="entry name" value="Winged helix-like DNA-binding domain superfamily/Winged helix DNA-binding domain"/>
    <property type="match status" value="1"/>
</dbReference>
<dbReference type="InterPro" id="IPR036388">
    <property type="entry name" value="WH-like_DNA-bd_sf"/>
</dbReference>
<dbReference type="InterPro" id="IPR051677">
    <property type="entry name" value="AfsR-DnrI-RedD_regulator"/>
</dbReference>
<dbReference type="InterPro" id="IPR011990">
    <property type="entry name" value="TPR-like_helical_dom_sf"/>
</dbReference>
<dbReference type="Gene3D" id="1.25.40.10">
    <property type="entry name" value="Tetratricopeptide repeat domain"/>
    <property type="match status" value="1"/>
</dbReference>
<organism evidence="3 4">
    <name type="scientific">Streptomyces macrosporus</name>
    <dbReference type="NCBI Taxonomy" id="44032"/>
    <lineage>
        <taxon>Bacteria</taxon>
        <taxon>Bacillati</taxon>
        <taxon>Actinomycetota</taxon>
        <taxon>Actinomycetes</taxon>
        <taxon>Kitasatosporales</taxon>
        <taxon>Streptomycetaceae</taxon>
        <taxon>Streptomyces</taxon>
    </lineage>
</organism>
<reference evidence="3 4" key="1">
    <citation type="journal article" date="2019" name="Int. J. Syst. Evol. Microbiol.">
        <title>The Global Catalogue of Microorganisms (GCM) 10K type strain sequencing project: providing services to taxonomists for standard genome sequencing and annotation.</title>
        <authorList>
            <consortium name="The Broad Institute Genomics Platform"/>
            <consortium name="The Broad Institute Genome Sequencing Center for Infectious Disease"/>
            <person name="Wu L."/>
            <person name="Ma J."/>
        </authorList>
    </citation>
    <scope>NUCLEOTIDE SEQUENCE [LARGE SCALE GENOMIC DNA]</scope>
    <source>
        <strain evidence="3 4">JCM 6305</strain>
    </source>
</reference>
<comment type="caution">
    <text evidence="3">The sequence shown here is derived from an EMBL/GenBank/DDBJ whole genome shotgun (WGS) entry which is preliminary data.</text>
</comment>
<dbReference type="Proteomes" id="UP001501638">
    <property type="component" value="Unassembled WGS sequence"/>
</dbReference>
<proteinExistence type="predicted"/>
<evidence type="ECO:0000313" key="4">
    <source>
        <dbReference type="Proteomes" id="UP001501638"/>
    </source>
</evidence>
<dbReference type="InterPro" id="IPR005158">
    <property type="entry name" value="BTAD"/>
</dbReference>
<name>A0ABN3KJQ6_9ACTN</name>
<protein>
    <recommendedName>
        <fullName evidence="2">Bacterial transcriptional activator domain-containing protein</fullName>
    </recommendedName>
</protein>
<feature type="domain" description="Bacterial transcriptional activator" evidence="2">
    <location>
        <begin position="121"/>
        <end position="259"/>
    </location>
</feature>
<evidence type="ECO:0000259" key="2">
    <source>
        <dbReference type="SMART" id="SM01043"/>
    </source>
</evidence>
<sequence>MPVSPGEKVMTSSFVLTSRQPHPEAAEWEARLALLGRFHLEIRSRRVAIGPSVQRLLALLALHSEGVTRPSVASTLWPDLPVRRAGASLRSTLWRLSRSSGEDRLVDADDSCLALAPTVGVDLHLAERHAASLVSSQEPGPVPLPVLAELDEDLLPDWTEDWLLVAREHFRQTRLHALEAVSRRLRDGGRLAAAMETAMMAVEAEPLRESAHRHVVDVHLAEGNVAEALRHYEFFRRMLRNELGLGPSSGFRRLVAPYLSRPLDP</sequence>
<keyword evidence="1" id="KW-0902">Two-component regulatory system</keyword>
<gene>
    <name evidence="3" type="ORF">GCM10010405_49410</name>
</gene>
<keyword evidence="4" id="KW-1185">Reference proteome</keyword>
<dbReference type="EMBL" id="BAAASZ010000034">
    <property type="protein sequence ID" value="GAA2459265.1"/>
    <property type="molecule type" value="Genomic_DNA"/>
</dbReference>
<evidence type="ECO:0000256" key="1">
    <source>
        <dbReference type="ARBA" id="ARBA00023012"/>
    </source>
</evidence>
<dbReference type="SUPFAM" id="SSF48452">
    <property type="entry name" value="TPR-like"/>
    <property type="match status" value="1"/>
</dbReference>
<dbReference type="Pfam" id="PF03704">
    <property type="entry name" value="BTAD"/>
    <property type="match status" value="1"/>
</dbReference>
<dbReference type="PANTHER" id="PTHR35807">
    <property type="entry name" value="TRANSCRIPTIONAL REGULATOR REDD-RELATED"/>
    <property type="match status" value="1"/>
</dbReference>